<gene>
    <name evidence="2" type="ORF">HMPREF9440_01054</name>
</gene>
<dbReference type="STRING" id="762967.HMPREF9440_01054"/>
<name>H3KE90_9BURK</name>
<dbReference type="PATRIC" id="fig|762967.3.peg.837"/>
<evidence type="ECO:0000256" key="1">
    <source>
        <dbReference type="SAM" id="MobiDB-lite"/>
    </source>
</evidence>
<comment type="caution">
    <text evidence="2">The sequence shown here is derived from an EMBL/GenBank/DDBJ whole genome shotgun (WGS) entry which is preliminary data.</text>
</comment>
<evidence type="ECO:0000313" key="3">
    <source>
        <dbReference type="Proteomes" id="UP000004956"/>
    </source>
</evidence>
<reference evidence="2 3" key="1">
    <citation type="submission" date="2011-11" db="EMBL/GenBank/DDBJ databases">
        <authorList>
            <person name="Weinstock G."/>
            <person name="Sodergren E."/>
            <person name="Clifton S."/>
            <person name="Fulton L."/>
            <person name="Fulton B."/>
            <person name="Courtney L."/>
            <person name="Fronick C."/>
            <person name="Harrison M."/>
            <person name="Strong C."/>
            <person name="Farmer C."/>
            <person name="Delahaunty K."/>
            <person name="Markovic C."/>
            <person name="Hall O."/>
            <person name="Minx P."/>
            <person name="Tomlinson C."/>
            <person name="Mitreva M."/>
            <person name="Hou S."/>
            <person name="Chen J."/>
            <person name="Wollam A."/>
            <person name="Pepin K.H."/>
            <person name="Johnson M."/>
            <person name="Bhonagiri V."/>
            <person name="Zhang X."/>
            <person name="Suruliraj S."/>
            <person name="Warren W."/>
            <person name="Chinwalla A."/>
            <person name="Mardis E.R."/>
            <person name="Wilson R.K."/>
        </authorList>
    </citation>
    <scope>NUCLEOTIDE SEQUENCE [LARGE SCALE GENOMIC DNA]</scope>
    <source>
        <strain evidence="2 3">YIT 11816</strain>
    </source>
</reference>
<dbReference type="AlphaFoldDB" id="H3KE90"/>
<evidence type="ECO:0000313" key="2">
    <source>
        <dbReference type="EMBL" id="EHY31566.1"/>
    </source>
</evidence>
<dbReference type="EMBL" id="AFBQ01000143">
    <property type="protein sequence ID" value="EHY31566.1"/>
    <property type="molecule type" value="Genomic_DNA"/>
</dbReference>
<sequence length="140" mass="14791">MESAAAQQWPGTLGTKSIKGLRTASRKPSGGQASIIRGRSSAAFRPHPPAYHASAAAHGPRTGVRRAPGPAGKSPSARSFRADRRFSRPSASRQVTTGTRKTPDPMPPKGSCLRMMSTRQAYRRGVKSTSKPPLASKTVG</sequence>
<feature type="region of interest" description="Disordered" evidence="1">
    <location>
        <begin position="1"/>
        <end position="140"/>
    </location>
</feature>
<organism evidence="2 3">
    <name type="scientific">Sutterella parvirubra YIT 11816</name>
    <dbReference type="NCBI Taxonomy" id="762967"/>
    <lineage>
        <taxon>Bacteria</taxon>
        <taxon>Pseudomonadati</taxon>
        <taxon>Pseudomonadota</taxon>
        <taxon>Betaproteobacteria</taxon>
        <taxon>Burkholderiales</taxon>
        <taxon>Sutterellaceae</taxon>
        <taxon>Sutterella</taxon>
    </lineage>
</organism>
<proteinExistence type="predicted"/>
<dbReference type="HOGENOM" id="CLU_1834155_0_0_4"/>
<protein>
    <submittedName>
        <fullName evidence="2">Uncharacterized protein</fullName>
    </submittedName>
</protein>
<feature type="compositionally biased region" description="Polar residues" evidence="1">
    <location>
        <begin position="1"/>
        <end position="10"/>
    </location>
</feature>
<keyword evidence="3" id="KW-1185">Reference proteome</keyword>
<dbReference type="Proteomes" id="UP000004956">
    <property type="component" value="Unassembled WGS sequence"/>
</dbReference>
<accession>H3KE90</accession>